<dbReference type="RefSeq" id="WP_138367232.1">
    <property type="nucleotide sequence ID" value="NZ_VCEJ01000005.1"/>
</dbReference>
<dbReference type="EMBL" id="VCEJ01000005">
    <property type="protein sequence ID" value="TLU98942.1"/>
    <property type="molecule type" value="Genomic_DNA"/>
</dbReference>
<comment type="caution">
    <text evidence="1">The sequence shown here is derived from an EMBL/GenBank/DDBJ whole genome shotgun (WGS) entry which is preliminary data.</text>
</comment>
<organism evidence="1 2">
    <name type="scientific">Dyadobacter luticola</name>
    <dbReference type="NCBI Taxonomy" id="1979387"/>
    <lineage>
        <taxon>Bacteria</taxon>
        <taxon>Pseudomonadati</taxon>
        <taxon>Bacteroidota</taxon>
        <taxon>Cytophagia</taxon>
        <taxon>Cytophagales</taxon>
        <taxon>Spirosomataceae</taxon>
        <taxon>Dyadobacter</taxon>
    </lineage>
</organism>
<proteinExistence type="predicted"/>
<accession>A0A5R9KRP7</accession>
<dbReference type="OrthoDB" id="950503at2"/>
<keyword evidence="2" id="KW-1185">Reference proteome</keyword>
<evidence type="ECO:0000313" key="2">
    <source>
        <dbReference type="Proteomes" id="UP000306402"/>
    </source>
</evidence>
<dbReference type="Proteomes" id="UP000306402">
    <property type="component" value="Unassembled WGS sequence"/>
</dbReference>
<reference evidence="1 2" key="1">
    <citation type="submission" date="2019-05" db="EMBL/GenBank/DDBJ databases">
        <authorList>
            <person name="Qu J.-H."/>
        </authorList>
    </citation>
    <scope>NUCLEOTIDE SEQUENCE [LARGE SCALE GENOMIC DNA]</scope>
    <source>
        <strain evidence="1 2">T17</strain>
    </source>
</reference>
<sequence length="185" mass="21027">MRRILSILLLGLLLYNMVGYSLVYLSEERLVVSEKGKDFVQQTAGSADIIIKVPVAVPYQNNWDAPEPVTGQIEHEGQFYQMKSQQLINDTLYVQCEVDQNARDRFTELVSKVNDQVTGQSAESQKGQHSHILKNFLKEYMSLGRKHTFYVLEWTAAANHSFQYVAPSPLSEQHFKIPSPPPDLA</sequence>
<gene>
    <name evidence="1" type="ORF">FEN17_20340</name>
</gene>
<name>A0A5R9KRP7_9BACT</name>
<dbReference type="AlphaFoldDB" id="A0A5R9KRP7"/>
<protein>
    <submittedName>
        <fullName evidence="1">Uncharacterized protein</fullName>
    </submittedName>
</protein>
<evidence type="ECO:0000313" key="1">
    <source>
        <dbReference type="EMBL" id="TLU98942.1"/>
    </source>
</evidence>